<dbReference type="InterPro" id="IPR036241">
    <property type="entry name" value="NSFL1C_SEP_dom_sf"/>
</dbReference>
<feature type="region of interest" description="Disordered" evidence="2">
    <location>
        <begin position="167"/>
        <end position="216"/>
    </location>
</feature>
<dbReference type="Pfam" id="PF00789">
    <property type="entry name" value="UBX"/>
    <property type="match status" value="2"/>
</dbReference>
<dbReference type="PROSITE" id="PS51399">
    <property type="entry name" value="SEP"/>
    <property type="match status" value="1"/>
</dbReference>
<dbReference type="GO" id="GO:0031468">
    <property type="term" value="P:nuclear membrane reassembly"/>
    <property type="evidence" value="ECO:0007669"/>
    <property type="project" value="TreeGrafter"/>
</dbReference>
<keyword evidence="6" id="KW-1185">Reference proteome</keyword>
<dbReference type="PANTHER" id="PTHR23333:SF20">
    <property type="entry name" value="NSFL1 COFACTOR P47"/>
    <property type="match status" value="1"/>
</dbReference>
<feature type="domain" description="UBX" evidence="3">
    <location>
        <begin position="368"/>
        <end position="445"/>
    </location>
</feature>
<dbReference type="Gene3D" id="3.10.20.90">
    <property type="entry name" value="Phosphatidylinositol 3-kinase Catalytic Subunit, Chain A, domain 1"/>
    <property type="match status" value="2"/>
</dbReference>
<dbReference type="GO" id="GO:0005634">
    <property type="term" value="C:nucleus"/>
    <property type="evidence" value="ECO:0007669"/>
    <property type="project" value="TreeGrafter"/>
</dbReference>
<dbReference type="PROSITE" id="PS50033">
    <property type="entry name" value="UBX"/>
    <property type="match status" value="2"/>
</dbReference>
<dbReference type="FunFam" id="3.30.420.210:FF:000005">
    <property type="entry name" value="Plant UBX domain-containing protein 4"/>
    <property type="match status" value="1"/>
</dbReference>
<dbReference type="CDD" id="cd01770">
    <property type="entry name" value="UBX_UBXN2"/>
    <property type="match status" value="2"/>
</dbReference>
<evidence type="ECO:0000313" key="6">
    <source>
        <dbReference type="Proteomes" id="UP000886595"/>
    </source>
</evidence>
<keyword evidence="1" id="KW-0833">Ubl conjugation pathway</keyword>
<dbReference type="GO" id="GO:0043130">
    <property type="term" value="F:ubiquitin binding"/>
    <property type="evidence" value="ECO:0007669"/>
    <property type="project" value="TreeGrafter"/>
</dbReference>
<organism evidence="5 6">
    <name type="scientific">Brassica carinata</name>
    <name type="common">Ethiopian mustard</name>
    <name type="synonym">Abyssinian cabbage</name>
    <dbReference type="NCBI Taxonomy" id="52824"/>
    <lineage>
        <taxon>Eukaryota</taxon>
        <taxon>Viridiplantae</taxon>
        <taxon>Streptophyta</taxon>
        <taxon>Embryophyta</taxon>
        <taxon>Tracheophyta</taxon>
        <taxon>Spermatophyta</taxon>
        <taxon>Magnoliopsida</taxon>
        <taxon>eudicotyledons</taxon>
        <taxon>Gunneridae</taxon>
        <taxon>Pentapetalae</taxon>
        <taxon>rosids</taxon>
        <taxon>malvids</taxon>
        <taxon>Brassicales</taxon>
        <taxon>Brassicaceae</taxon>
        <taxon>Brassiceae</taxon>
        <taxon>Brassica</taxon>
    </lineage>
</organism>
<evidence type="ECO:0000256" key="1">
    <source>
        <dbReference type="ARBA" id="ARBA00022786"/>
    </source>
</evidence>
<dbReference type="SMART" id="SM00166">
    <property type="entry name" value="UBX"/>
    <property type="match status" value="2"/>
</dbReference>
<feature type="domain" description="UBX" evidence="3">
    <location>
        <begin position="217"/>
        <end position="291"/>
    </location>
</feature>
<dbReference type="InterPro" id="IPR029071">
    <property type="entry name" value="Ubiquitin-like_domsf"/>
</dbReference>
<dbReference type="GO" id="GO:0043161">
    <property type="term" value="P:proteasome-mediated ubiquitin-dependent protein catabolic process"/>
    <property type="evidence" value="ECO:0007669"/>
    <property type="project" value="TreeGrafter"/>
</dbReference>
<sequence>MSSKDKKPSGGIRTLSDLNRRSGPDSDSDSDGPQEYYTGGEKSGMLVQDPSKEPKHDDVDEIFNQARQLGAVEGPLERPSSSRSFTGTGRLLSGESVPTALQQPEPVIHNIFFWSDGFTVDDGPLRKLDDPENASFLDSIRKSECPKELEPADKRAPVHVNLMRRDEQCPEREKPTVAFQGVGRTLGGGSSSTPQSLSSSTDVAAVPSPSQSVVVDEGLPSTSIQLRLADGTRMVAKFNNHHTVNDIRAFIEFSRPGNPINYSLQVMGFPPKPLTDPFQTIDQAGLANSSIRKSECPKELEPADKRAPVHVNLMRRDEQCPEREKPTVAFQGVGRTLGGGSSSTPQSLSSSTDVAAVPSPSQSVVVDEGLPSTSIQLRLADGTRMVAKFNNHHTVNDIRAFIEFSRPGNPINYSLQVMGFPPKPLTDPFQTIDQAGLANSVVIQKF</sequence>
<feature type="domain" description="SEP" evidence="4">
    <location>
        <begin position="106"/>
        <end position="170"/>
    </location>
</feature>
<feature type="compositionally biased region" description="Low complexity" evidence="2">
    <location>
        <begin position="342"/>
        <end position="360"/>
    </location>
</feature>
<dbReference type="GO" id="GO:0051117">
    <property type="term" value="F:ATPase binding"/>
    <property type="evidence" value="ECO:0007669"/>
    <property type="project" value="UniProtKB-ARBA"/>
</dbReference>
<dbReference type="InterPro" id="IPR012989">
    <property type="entry name" value="SEP_domain"/>
</dbReference>
<feature type="compositionally biased region" description="Low complexity" evidence="2">
    <location>
        <begin position="191"/>
        <end position="215"/>
    </location>
</feature>
<dbReference type="Pfam" id="PF08059">
    <property type="entry name" value="SEP"/>
    <property type="match status" value="2"/>
</dbReference>
<dbReference type="GO" id="GO:0005829">
    <property type="term" value="C:cytosol"/>
    <property type="evidence" value="ECO:0007669"/>
    <property type="project" value="TreeGrafter"/>
</dbReference>
<dbReference type="GO" id="GO:0007030">
    <property type="term" value="P:Golgi organization"/>
    <property type="evidence" value="ECO:0007669"/>
    <property type="project" value="TreeGrafter"/>
</dbReference>
<dbReference type="Proteomes" id="UP000886595">
    <property type="component" value="Unassembled WGS sequence"/>
</dbReference>
<comment type="caution">
    <text evidence="5">The sequence shown here is derived from an EMBL/GenBank/DDBJ whole genome shotgun (WGS) entry which is preliminary data.</text>
</comment>
<evidence type="ECO:0000313" key="5">
    <source>
        <dbReference type="EMBL" id="KAG2244660.1"/>
    </source>
</evidence>
<dbReference type="EMBL" id="JAAMPC010000067">
    <property type="protein sequence ID" value="KAG2244660.1"/>
    <property type="molecule type" value="Genomic_DNA"/>
</dbReference>
<feature type="region of interest" description="Disordered" evidence="2">
    <location>
        <begin position="318"/>
        <end position="360"/>
    </location>
</feature>
<evidence type="ECO:0000259" key="4">
    <source>
        <dbReference type="PROSITE" id="PS51399"/>
    </source>
</evidence>
<evidence type="ECO:0000256" key="2">
    <source>
        <dbReference type="SAM" id="MobiDB-lite"/>
    </source>
</evidence>
<proteinExistence type="predicted"/>
<dbReference type="SUPFAM" id="SSF54236">
    <property type="entry name" value="Ubiquitin-like"/>
    <property type="match status" value="2"/>
</dbReference>
<dbReference type="FunFam" id="3.10.20.90:FF:000179">
    <property type="entry name" value="Plant UBX domain-containing protein 4"/>
    <property type="match status" value="2"/>
</dbReference>
<dbReference type="SMART" id="SM00553">
    <property type="entry name" value="SEP"/>
    <property type="match status" value="2"/>
</dbReference>
<protein>
    <submittedName>
        <fullName evidence="5">Uncharacterized protein</fullName>
    </submittedName>
</protein>
<dbReference type="AlphaFoldDB" id="A0A8X7P488"/>
<gene>
    <name evidence="5" type="ORF">Bca52824_093507</name>
</gene>
<evidence type="ECO:0000259" key="3">
    <source>
        <dbReference type="PROSITE" id="PS50033"/>
    </source>
</evidence>
<name>A0A8X7P488_BRACI</name>
<dbReference type="PANTHER" id="PTHR23333">
    <property type="entry name" value="UBX DOMAIN CONTAINING PROTEIN"/>
    <property type="match status" value="1"/>
</dbReference>
<dbReference type="GO" id="GO:0000045">
    <property type="term" value="P:autophagosome assembly"/>
    <property type="evidence" value="ECO:0007669"/>
    <property type="project" value="TreeGrafter"/>
</dbReference>
<reference evidence="5 6" key="1">
    <citation type="submission" date="2020-02" db="EMBL/GenBank/DDBJ databases">
        <authorList>
            <person name="Ma Q."/>
            <person name="Huang Y."/>
            <person name="Song X."/>
            <person name="Pei D."/>
        </authorList>
    </citation>
    <scope>NUCLEOTIDE SEQUENCE [LARGE SCALE GENOMIC DNA]</scope>
    <source>
        <strain evidence="5">Sxm20200214</strain>
        <tissue evidence="5">Leaf</tissue>
    </source>
</reference>
<dbReference type="InterPro" id="IPR001012">
    <property type="entry name" value="UBX_dom"/>
</dbReference>
<accession>A0A8X7P488</accession>
<dbReference type="GO" id="GO:0061025">
    <property type="term" value="P:membrane fusion"/>
    <property type="evidence" value="ECO:0007669"/>
    <property type="project" value="TreeGrafter"/>
</dbReference>
<dbReference type="OrthoDB" id="25887at2759"/>
<feature type="region of interest" description="Disordered" evidence="2">
    <location>
        <begin position="1"/>
        <end position="88"/>
    </location>
</feature>
<dbReference type="Gene3D" id="3.30.420.210">
    <property type="entry name" value="SEP domain"/>
    <property type="match status" value="1"/>
</dbReference>
<dbReference type="SUPFAM" id="SSF102848">
    <property type="entry name" value="NSFL1 (p97 ATPase) cofactor p47, SEP domain"/>
    <property type="match status" value="2"/>
</dbReference>